<dbReference type="GO" id="GO:0044206">
    <property type="term" value="P:UMP salvage"/>
    <property type="evidence" value="ECO:0007669"/>
    <property type="project" value="UniProtKB-UniPathway"/>
</dbReference>
<evidence type="ECO:0000256" key="9">
    <source>
        <dbReference type="ARBA" id="ARBA00048447"/>
    </source>
</evidence>
<dbReference type="InterPro" id="IPR035994">
    <property type="entry name" value="Nucleoside_phosphorylase_sf"/>
</dbReference>
<dbReference type="PANTHER" id="PTHR43691:SF13">
    <property type="entry name" value="URIDINE PHOSPHORYLASE"/>
    <property type="match status" value="1"/>
</dbReference>
<dbReference type="InterPro" id="IPR018016">
    <property type="entry name" value="Nucleoside_phosphorylase_CS"/>
</dbReference>
<evidence type="ECO:0000256" key="1">
    <source>
        <dbReference type="ARBA" id="ARBA00004496"/>
    </source>
</evidence>
<sequence>MHGETGPAHAPTVQGKMYHIMLGLGDIPPYVLLPGDPGRIDQIMETWDEAHEVAYHREYRSARGVYRGAEIAAVSTGIGGPSTAIAIEELARIGVHTMIRVGTTGAIQPGIKVGSIIIASAAVRYDGASHEYAPPEYPAAASPEAVLALVEAANRLGVDYRVGVVASTATFHLGQSRPGYRGYEWSESRRRIEDLRRMGVLSFEMEAATLFTLAGLYGLRAGCVCAVIANRATDEFTPDAGVREAIMVANEAIRILQEADRAGTGKVHSISDLARAMQRLYGR</sequence>
<evidence type="ECO:0000256" key="4">
    <source>
        <dbReference type="ARBA" id="ARBA00011888"/>
    </source>
</evidence>
<comment type="catalytic activity">
    <reaction evidence="9 10">
        <text>uridine + phosphate = alpha-D-ribose 1-phosphate + uracil</text>
        <dbReference type="Rhea" id="RHEA:24388"/>
        <dbReference type="ChEBI" id="CHEBI:16704"/>
        <dbReference type="ChEBI" id="CHEBI:17568"/>
        <dbReference type="ChEBI" id="CHEBI:43474"/>
        <dbReference type="ChEBI" id="CHEBI:57720"/>
        <dbReference type="EC" id="2.4.2.3"/>
    </reaction>
</comment>
<evidence type="ECO:0000256" key="8">
    <source>
        <dbReference type="ARBA" id="ARBA00022679"/>
    </source>
</evidence>
<dbReference type="GO" id="GO:0009166">
    <property type="term" value="P:nucleotide catabolic process"/>
    <property type="evidence" value="ECO:0007669"/>
    <property type="project" value="InterPro"/>
</dbReference>
<dbReference type="InterPro" id="IPR000845">
    <property type="entry name" value="Nucleoside_phosphorylase_d"/>
</dbReference>
<comment type="similarity">
    <text evidence="3 10">Belongs to the PNP/UDP phosphorylase family.</text>
</comment>
<feature type="domain" description="Nucleoside phosphorylase" evidence="11">
    <location>
        <begin position="30"/>
        <end position="239"/>
    </location>
</feature>
<evidence type="ECO:0000313" key="13">
    <source>
        <dbReference type="Proteomes" id="UP000600071"/>
    </source>
</evidence>
<dbReference type="EC" id="2.4.2.3" evidence="4 10"/>
<organism evidence="12 13">
    <name type="scientific">Pyrodictium delaneyi</name>
    <dbReference type="NCBI Taxonomy" id="1273541"/>
    <lineage>
        <taxon>Archaea</taxon>
        <taxon>Thermoproteota</taxon>
        <taxon>Thermoprotei</taxon>
        <taxon>Desulfurococcales</taxon>
        <taxon>Pyrodictiaceae</taxon>
        <taxon>Pyrodictium</taxon>
    </lineage>
</organism>
<keyword evidence="6" id="KW-0963">Cytoplasm</keyword>
<evidence type="ECO:0000256" key="3">
    <source>
        <dbReference type="ARBA" id="ARBA00010456"/>
    </source>
</evidence>
<dbReference type="PROSITE" id="PS01232">
    <property type="entry name" value="PNP_UDP_1"/>
    <property type="match status" value="1"/>
</dbReference>
<name>A0A832ZTK7_9CREN</name>
<evidence type="ECO:0000256" key="5">
    <source>
        <dbReference type="ARBA" id="ARBA00021980"/>
    </source>
</evidence>
<dbReference type="GO" id="GO:0009164">
    <property type="term" value="P:nucleoside catabolic process"/>
    <property type="evidence" value="ECO:0007669"/>
    <property type="project" value="UniProtKB-ARBA"/>
</dbReference>
<dbReference type="GO" id="GO:0005829">
    <property type="term" value="C:cytosol"/>
    <property type="evidence" value="ECO:0007669"/>
    <property type="project" value="TreeGrafter"/>
</dbReference>
<dbReference type="AlphaFoldDB" id="A0A832ZTK7"/>
<keyword evidence="8 10" id="KW-0808">Transferase</keyword>
<dbReference type="Proteomes" id="UP000600071">
    <property type="component" value="Unassembled WGS sequence"/>
</dbReference>
<dbReference type="NCBIfam" id="TIGR01718">
    <property type="entry name" value="Uridine-psphlse"/>
    <property type="match status" value="1"/>
</dbReference>
<dbReference type="GO" id="GO:0004850">
    <property type="term" value="F:uridine phosphorylase activity"/>
    <property type="evidence" value="ECO:0007669"/>
    <property type="project" value="UniProtKB-EC"/>
</dbReference>
<dbReference type="UniPathway" id="UPA00574">
    <property type="reaction ID" value="UER00633"/>
</dbReference>
<dbReference type="Pfam" id="PF01048">
    <property type="entry name" value="PNP_UDP_1"/>
    <property type="match status" value="1"/>
</dbReference>
<evidence type="ECO:0000313" key="12">
    <source>
        <dbReference type="EMBL" id="HIQ24187.1"/>
    </source>
</evidence>
<dbReference type="PANTHER" id="PTHR43691">
    <property type="entry name" value="URIDINE PHOSPHORYLASE"/>
    <property type="match status" value="1"/>
</dbReference>
<evidence type="ECO:0000256" key="6">
    <source>
        <dbReference type="ARBA" id="ARBA00022490"/>
    </source>
</evidence>
<accession>A0A832ZTK7</accession>
<dbReference type="EMBL" id="DQVR01000086">
    <property type="protein sequence ID" value="HIQ24187.1"/>
    <property type="molecule type" value="Genomic_DNA"/>
</dbReference>
<comment type="caution">
    <text evidence="12">The sequence shown here is derived from an EMBL/GenBank/DDBJ whole genome shotgun (WGS) entry which is preliminary data.</text>
</comment>
<evidence type="ECO:0000259" key="11">
    <source>
        <dbReference type="Pfam" id="PF01048"/>
    </source>
</evidence>
<dbReference type="InterPro" id="IPR010058">
    <property type="entry name" value="Uridine_phosphorylase"/>
</dbReference>
<dbReference type="Gene3D" id="3.40.50.1580">
    <property type="entry name" value="Nucleoside phosphorylase domain"/>
    <property type="match status" value="1"/>
</dbReference>
<evidence type="ECO:0000256" key="7">
    <source>
        <dbReference type="ARBA" id="ARBA00022676"/>
    </source>
</evidence>
<dbReference type="SUPFAM" id="SSF53167">
    <property type="entry name" value="Purine and uridine phosphorylases"/>
    <property type="match status" value="1"/>
</dbReference>
<gene>
    <name evidence="12" type="primary">udp</name>
    <name evidence="12" type="ORF">EYH50_03975</name>
</gene>
<dbReference type="CDD" id="cd17767">
    <property type="entry name" value="UP_EcUdp-like"/>
    <property type="match status" value="1"/>
</dbReference>
<reference evidence="12" key="1">
    <citation type="journal article" date="2020" name="ISME J.">
        <title>Gammaproteobacteria mediating utilization of methyl-, sulfur- and petroleum organic compounds in deep ocean hydrothermal plumes.</title>
        <authorList>
            <person name="Zhou Z."/>
            <person name="Liu Y."/>
            <person name="Pan J."/>
            <person name="Cron B.R."/>
            <person name="Toner B.M."/>
            <person name="Anantharaman K."/>
            <person name="Breier J.A."/>
            <person name="Dick G.J."/>
            <person name="Li M."/>
        </authorList>
    </citation>
    <scope>NUCLEOTIDE SEQUENCE</scope>
    <source>
        <strain evidence="12">SZUA-1523</strain>
    </source>
</reference>
<evidence type="ECO:0000256" key="2">
    <source>
        <dbReference type="ARBA" id="ARBA00004825"/>
    </source>
</evidence>
<proteinExistence type="inferred from homology"/>
<keyword evidence="7 10" id="KW-0328">Glycosyltransferase</keyword>
<comment type="pathway">
    <text evidence="2 10">Pyrimidine metabolism; UMP biosynthesis via salvage pathway; uracil from uridine (phosphorylase route): step 1/1.</text>
</comment>
<evidence type="ECO:0000256" key="10">
    <source>
        <dbReference type="RuleBase" id="RU361131"/>
    </source>
</evidence>
<comment type="subcellular location">
    <subcellularLocation>
        <location evidence="1">Cytoplasm</location>
    </subcellularLocation>
</comment>
<protein>
    <recommendedName>
        <fullName evidence="5 10">Uridine phosphorylase</fullName>
        <ecNumber evidence="4 10">2.4.2.3</ecNumber>
    </recommendedName>
</protein>